<evidence type="ECO:0000313" key="3">
    <source>
        <dbReference type="Proteomes" id="UP000756921"/>
    </source>
</evidence>
<dbReference type="EMBL" id="WJXW01000010">
    <property type="protein sequence ID" value="KAF9732699.1"/>
    <property type="molecule type" value="Genomic_DNA"/>
</dbReference>
<evidence type="ECO:0000259" key="1">
    <source>
        <dbReference type="PROSITE" id="PS50181"/>
    </source>
</evidence>
<accession>A0A9P6KNM1</accession>
<name>A0A9P6KNM1_9PLEO</name>
<dbReference type="PROSITE" id="PS50181">
    <property type="entry name" value="FBOX"/>
    <property type="match status" value="1"/>
</dbReference>
<evidence type="ECO:0000313" key="2">
    <source>
        <dbReference type="EMBL" id="KAF9732699.1"/>
    </source>
</evidence>
<organism evidence="2 3">
    <name type="scientific">Paraphaeosphaeria minitans</name>
    <dbReference type="NCBI Taxonomy" id="565426"/>
    <lineage>
        <taxon>Eukaryota</taxon>
        <taxon>Fungi</taxon>
        <taxon>Dikarya</taxon>
        <taxon>Ascomycota</taxon>
        <taxon>Pezizomycotina</taxon>
        <taxon>Dothideomycetes</taxon>
        <taxon>Pleosporomycetidae</taxon>
        <taxon>Pleosporales</taxon>
        <taxon>Massarineae</taxon>
        <taxon>Didymosphaeriaceae</taxon>
        <taxon>Paraphaeosphaeria</taxon>
    </lineage>
</organism>
<comment type="caution">
    <text evidence="2">The sequence shown here is derived from an EMBL/GenBank/DDBJ whole genome shotgun (WGS) entry which is preliminary data.</text>
</comment>
<proteinExistence type="predicted"/>
<dbReference type="Proteomes" id="UP000756921">
    <property type="component" value="Unassembled WGS sequence"/>
</dbReference>
<dbReference type="OrthoDB" id="5279806at2759"/>
<sequence>MYPEVKRHRFLNNIPGFKRRIDPTRGSQPFRLTDLPDDVLIAVLFQCRIDEIFALRGTCSIFRNVFSTYSVHIIPSVARCTFPGSKLLLEPPTAPSEYNLTWLKERIPLQLATILVDKHRLIFEEQPMGPRVGIAAEDALGTVFRSRVANGWRVLGRLSIISSDIYKLDAQDILSMSNKKATWLMVHTSRYEAEVVRLREELVLQRRLQSIETISMHEAEDYIMMFMLLSGAWRVGKRPRQLSTVASVSKKDPTWPFDFGHGIDAPRMIRKGESWVTWFILRQGPRLFWEQWWSLPSEAPETTDHVRDLAIKTFFSPLRPEDHVTHHQTEFSDPHEELHILQCTCAEPVQRALQEKCSVSARTLHLHYQSIYDQSRRERLVRIGAMASAAALEEPDPTMLSVPFFISFSAHEPAKRAQGQVDAFTCADSIQSAFVQRHS</sequence>
<keyword evidence="3" id="KW-1185">Reference proteome</keyword>
<reference evidence="2" key="1">
    <citation type="journal article" date="2020" name="Mol. Plant Microbe Interact.">
        <title>Genome Sequence of the Biocontrol Agent Coniothyrium minitans strain Conio (IMI 134523).</title>
        <authorList>
            <person name="Patel D."/>
            <person name="Shittu T.A."/>
            <person name="Baroncelli R."/>
            <person name="Muthumeenakshi S."/>
            <person name="Osborne T.H."/>
            <person name="Janganan T.K."/>
            <person name="Sreenivasaprasad S."/>
        </authorList>
    </citation>
    <scope>NUCLEOTIDE SEQUENCE</scope>
    <source>
        <strain evidence="2">Conio</strain>
    </source>
</reference>
<protein>
    <recommendedName>
        <fullName evidence="1">F-box domain-containing protein</fullName>
    </recommendedName>
</protein>
<dbReference type="AlphaFoldDB" id="A0A9P6KNM1"/>
<dbReference type="InterPro" id="IPR001810">
    <property type="entry name" value="F-box_dom"/>
</dbReference>
<gene>
    <name evidence="2" type="ORF">PMIN01_09557</name>
</gene>
<feature type="domain" description="F-box" evidence="1">
    <location>
        <begin position="29"/>
        <end position="77"/>
    </location>
</feature>